<gene>
    <name evidence="5" type="ORF">E2F43_11410</name>
</gene>
<dbReference type="GO" id="GO:0016491">
    <property type="term" value="F:oxidoreductase activity"/>
    <property type="evidence" value="ECO:0007669"/>
    <property type="project" value="UniProtKB-KW"/>
</dbReference>
<reference evidence="5 6" key="1">
    <citation type="submission" date="2019-03" db="EMBL/GenBank/DDBJ databases">
        <title>Seongchinamella monodicae gen. nov., sp. nov., a novel member of the Gammaproteobacteria isolated from a tidal mudflat of beach.</title>
        <authorList>
            <person name="Yang H.G."/>
            <person name="Kang J.W."/>
            <person name="Lee S.D."/>
        </authorList>
    </citation>
    <scope>NUCLEOTIDE SEQUENCE [LARGE SCALE GENOMIC DNA]</scope>
    <source>
        <strain evidence="5 6">GH4-78</strain>
    </source>
</reference>
<accession>A0A4R5LT21</accession>
<dbReference type="PANTHER" id="PTHR44169:SF6">
    <property type="entry name" value="NADPH-DEPENDENT 1-ACYLDIHYDROXYACETONE PHOSPHATE REDUCTASE"/>
    <property type="match status" value="1"/>
</dbReference>
<dbReference type="Pfam" id="PF00106">
    <property type="entry name" value="adh_short"/>
    <property type="match status" value="1"/>
</dbReference>
<evidence type="ECO:0000259" key="4">
    <source>
        <dbReference type="SMART" id="SM00822"/>
    </source>
</evidence>
<dbReference type="InterPro" id="IPR002347">
    <property type="entry name" value="SDR_fam"/>
</dbReference>
<dbReference type="PRINTS" id="PR00081">
    <property type="entry name" value="GDHRDH"/>
</dbReference>
<dbReference type="SMART" id="SM00822">
    <property type="entry name" value="PKS_KR"/>
    <property type="match status" value="1"/>
</dbReference>
<dbReference type="Gene3D" id="3.40.50.720">
    <property type="entry name" value="NAD(P)-binding Rossmann-like Domain"/>
    <property type="match status" value="1"/>
</dbReference>
<proteinExistence type="inferred from homology"/>
<comment type="similarity">
    <text evidence="1 3">Belongs to the short-chain dehydrogenases/reductases (SDR) family.</text>
</comment>
<name>A0A4R5LT21_9GAMM</name>
<evidence type="ECO:0000313" key="5">
    <source>
        <dbReference type="EMBL" id="TDG14085.1"/>
    </source>
</evidence>
<dbReference type="OrthoDB" id="9775296at2"/>
<dbReference type="InterPro" id="IPR057326">
    <property type="entry name" value="KR_dom"/>
</dbReference>
<keyword evidence="6" id="KW-1185">Reference proteome</keyword>
<dbReference type="AlphaFoldDB" id="A0A4R5LT21"/>
<evidence type="ECO:0000313" key="6">
    <source>
        <dbReference type="Proteomes" id="UP000295554"/>
    </source>
</evidence>
<comment type="caution">
    <text evidence="5">The sequence shown here is derived from an EMBL/GenBank/DDBJ whole genome shotgun (WGS) entry which is preliminary data.</text>
</comment>
<dbReference type="PRINTS" id="PR00080">
    <property type="entry name" value="SDRFAMILY"/>
</dbReference>
<evidence type="ECO:0000256" key="2">
    <source>
        <dbReference type="ARBA" id="ARBA00023002"/>
    </source>
</evidence>
<evidence type="ECO:0000256" key="1">
    <source>
        <dbReference type="ARBA" id="ARBA00006484"/>
    </source>
</evidence>
<organism evidence="5 6">
    <name type="scientific">Seongchinamella unica</name>
    <dbReference type="NCBI Taxonomy" id="2547392"/>
    <lineage>
        <taxon>Bacteria</taxon>
        <taxon>Pseudomonadati</taxon>
        <taxon>Pseudomonadota</taxon>
        <taxon>Gammaproteobacteria</taxon>
        <taxon>Cellvibrionales</taxon>
        <taxon>Halieaceae</taxon>
        <taxon>Seongchinamella</taxon>
    </lineage>
</organism>
<dbReference type="EMBL" id="SMSE01000002">
    <property type="protein sequence ID" value="TDG14085.1"/>
    <property type="molecule type" value="Genomic_DNA"/>
</dbReference>
<protein>
    <submittedName>
        <fullName evidence="5">SDR family NAD(P)-dependent oxidoreductase</fullName>
    </submittedName>
</protein>
<dbReference type="InterPro" id="IPR036291">
    <property type="entry name" value="NAD(P)-bd_dom_sf"/>
</dbReference>
<sequence>MTRTVLITGCSSGIGRSLALELHRRGLQVYATARRPDTLQDLAQAGLRTLALDVNDDSSIAAAMATVADEAGQLDMLVNNAGFSQVGAMIDLQREDLRRQYETNVISVVSVTRAAIPLLRKAVASHGVADLVNVGSIVGLFTTPFAGAYCSSKACVHSVTDALRMELAPFGIRTVTIQPGGVRSSFGDHAEEGIRLPDDSLFKPIEVGIQARAQAGQQGATPTDEFVAPVVDKLLRQKPPAVIRGGKGSFNLVLLKRLLPTALFDRAMARRFGLANFRPGSG</sequence>
<dbReference type="Proteomes" id="UP000295554">
    <property type="component" value="Unassembled WGS sequence"/>
</dbReference>
<feature type="domain" description="Ketoreductase" evidence="4">
    <location>
        <begin position="3"/>
        <end position="183"/>
    </location>
</feature>
<keyword evidence="2" id="KW-0560">Oxidoreductase</keyword>
<dbReference type="RefSeq" id="WP_133212697.1">
    <property type="nucleotide sequence ID" value="NZ_SMSE01000002.1"/>
</dbReference>
<dbReference type="PANTHER" id="PTHR44169">
    <property type="entry name" value="NADPH-DEPENDENT 1-ACYLDIHYDROXYACETONE PHOSPHATE REDUCTASE"/>
    <property type="match status" value="1"/>
</dbReference>
<dbReference type="CDD" id="cd05374">
    <property type="entry name" value="17beta-HSD-like_SDR_c"/>
    <property type="match status" value="1"/>
</dbReference>
<dbReference type="SUPFAM" id="SSF51735">
    <property type="entry name" value="NAD(P)-binding Rossmann-fold domains"/>
    <property type="match status" value="1"/>
</dbReference>
<evidence type="ECO:0000256" key="3">
    <source>
        <dbReference type="RuleBase" id="RU000363"/>
    </source>
</evidence>